<dbReference type="InterPro" id="IPR015965">
    <property type="entry name" value="tRNA_lig_PDEase"/>
</dbReference>
<dbReference type="EMBL" id="JABFUD020000018">
    <property type="protein sequence ID" value="KAI5065871.1"/>
    <property type="molecule type" value="Genomic_DNA"/>
</dbReference>
<proteinExistence type="predicted"/>
<gene>
    <name evidence="3" type="ORF">GOP47_0018495</name>
</gene>
<dbReference type="PANTHER" id="PTHR35460:SF1">
    <property type="entry name" value="TRNA LIGASE 1"/>
    <property type="match status" value="1"/>
</dbReference>
<evidence type="ECO:0000256" key="1">
    <source>
        <dbReference type="SAM" id="MobiDB-lite"/>
    </source>
</evidence>
<evidence type="ECO:0000313" key="3">
    <source>
        <dbReference type="EMBL" id="KAI5065871.1"/>
    </source>
</evidence>
<dbReference type="Pfam" id="PF08302">
    <property type="entry name" value="tRNA_lig_CPD"/>
    <property type="match status" value="1"/>
</dbReference>
<dbReference type="GO" id="GO:0005524">
    <property type="term" value="F:ATP binding"/>
    <property type="evidence" value="ECO:0007669"/>
    <property type="project" value="InterPro"/>
</dbReference>
<feature type="region of interest" description="Disordered" evidence="1">
    <location>
        <begin position="1"/>
        <end position="51"/>
    </location>
</feature>
<dbReference type="InterPro" id="IPR038837">
    <property type="entry name" value="tRNA_ligase_1"/>
</dbReference>
<comment type="caution">
    <text evidence="3">The sequence shown here is derived from an EMBL/GenBank/DDBJ whole genome shotgun (WGS) entry which is preliminary data.</text>
</comment>
<accession>A0A9D4UDB6</accession>
<evidence type="ECO:0000259" key="2">
    <source>
        <dbReference type="Pfam" id="PF08302"/>
    </source>
</evidence>
<organism evidence="3 4">
    <name type="scientific">Adiantum capillus-veneris</name>
    <name type="common">Maidenhair fern</name>
    <dbReference type="NCBI Taxonomy" id="13818"/>
    <lineage>
        <taxon>Eukaryota</taxon>
        <taxon>Viridiplantae</taxon>
        <taxon>Streptophyta</taxon>
        <taxon>Embryophyta</taxon>
        <taxon>Tracheophyta</taxon>
        <taxon>Polypodiopsida</taxon>
        <taxon>Polypodiidae</taxon>
        <taxon>Polypodiales</taxon>
        <taxon>Pteridineae</taxon>
        <taxon>Pteridaceae</taxon>
        <taxon>Vittarioideae</taxon>
        <taxon>Adiantum</taxon>
    </lineage>
</organism>
<dbReference type="GO" id="GO:0003972">
    <property type="term" value="F:RNA ligase (ATP) activity"/>
    <property type="evidence" value="ECO:0007669"/>
    <property type="project" value="InterPro"/>
</dbReference>
<protein>
    <recommendedName>
        <fullName evidence="2">tRNA ligase phosphodiesterase domain-containing protein</fullName>
    </recommendedName>
</protein>
<dbReference type="OrthoDB" id="1912039at2759"/>
<dbReference type="PANTHER" id="PTHR35460">
    <property type="entry name" value="TRNA LIGASE 1"/>
    <property type="match status" value="1"/>
</dbReference>
<name>A0A9D4UDB6_ADICA</name>
<keyword evidence="4" id="KW-1185">Reference proteome</keyword>
<sequence length="1064" mass="119841">MDPHEKQRKHATRGHRWNQEMQSHGYKTGSYQSDSWHDHGPQISSQAKWVPRAQASTSTEALEISERADNEGEFQQEVPEESFHFARSTFAQAQLRATFYPKFENEKSDQEVRTKMIEVVQSGKGVLEVSLKHSGSLFMYSGDHGGAFAKNSYGNLYTAVGVFVLASTFQEAWGAQASQKQKEFNNHLETSRLCICMELVTAVLGDHGQRPKQDYVVVTAVADLKGKPHFYATPDLIMFCRQWRLPTNHVWLFSSRKSAASFFTAYDALCEEGTATSVSHVLDEISEISVPASKSHAEVQGEILEGLVARIVSPQSTERVQKVLEEFPLADCEDSSKLLLQKGLRTICAQHMISEKEQIKALLQSIGQDMCSDWSDWTSEGSNSTFLPKFLKATPLDHVTRKLQEMLRFLQDRKMRVRYPCHVKGYDAKEQKTHYRMTIHVLDDSVFRKYQTAMRRNPELWPLYRGFFMDVYLMHGSQNKNLVTALSDKFSKNSLSSDEQSNSLADESEDLMLKLKFLPYKIRTFLIRNGLSILFQNGFPAYRKYYLRQMGNWNTSSDKEQQLDRLLTEWAEYITGKGRGKGINSHMYLSEVEPFLEEFAKRSLWNKSLIGYTGPAGKTEELLKELTEEADVSEQQAPPVAKETVDGKGIIIFFPGIPGCGKSALCEELFKDPGDLANGRTIRSLMGDLVKGKYWSLLAKQHQQGPATGVTLADKNAPNVEVWKTVGDISKSTSAIGVPVVPDSGGTEYNPFSLEELALFMYRVLQRTNHPGNLDKKSPNAGYVLLMFYNLYSGKDRKEFEDTLRGAFGYLVKFPVLKANRPPLPSSIQEVLSEGLELFKRHAGKHGKLDSTKGSFSQKWSMWEKQLREVLNGNAAYFKEVQVPFEEVFQNLRQQLVAIAKGEICMQTSTEGEERFFKSITYAALSLPANEITNTLQQLAATNMELEKYFLGRMVIVNSAHVTLAHKHAHGVAAVAAFSEARGAVVSVKLKALLFSSKMCALEVQIMENERGIYTKNEWPHVTVWTAQGTKAKEANLLPQMVTRGHASHVDFTPVIVSGVVELL</sequence>
<dbReference type="GO" id="GO:0006388">
    <property type="term" value="P:tRNA splicing, via endonucleolytic cleavage and ligation"/>
    <property type="evidence" value="ECO:0007669"/>
    <property type="project" value="InterPro"/>
</dbReference>
<evidence type="ECO:0000313" key="4">
    <source>
        <dbReference type="Proteomes" id="UP000886520"/>
    </source>
</evidence>
<reference evidence="3" key="1">
    <citation type="submission" date="2021-01" db="EMBL/GenBank/DDBJ databases">
        <title>Adiantum capillus-veneris genome.</title>
        <authorList>
            <person name="Fang Y."/>
            <person name="Liao Q."/>
        </authorList>
    </citation>
    <scope>NUCLEOTIDE SEQUENCE</scope>
    <source>
        <strain evidence="3">H3</strain>
        <tissue evidence="3">Leaf</tissue>
    </source>
</reference>
<dbReference type="Proteomes" id="UP000886520">
    <property type="component" value="Chromosome 18"/>
</dbReference>
<feature type="domain" description="tRNA ligase phosphodiesterase" evidence="2">
    <location>
        <begin position="909"/>
        <end position="1051"/>
    </location>
</feature>
<dbReference type="AlphaFoldDB" id="A0A9D4UDB6"/>
<feature type="compositionally biased region" description="Basic residues" evidence="1">
    <location>
        <begin position="1"/>
        <end position="16"/>
    </location>
</feature>